<dbReference type="Gene3D" id="3.90.25.10">
    <property type="entry name" value="UDP-galactose 4-epimerase, domain 1"/>
    <property type="match status" value="1"/>
</dbReference>
<organism evidence="2 3">
    <name type="scientific">Paenibacillus zeirhizosphaerae</name>
    <dbReference type="NCBI Taxonomy" id="2987519"/>
    <lineage>
        <taxon>Bacteria</taxon>
        <taxon>Bacillati</taxon>
        <taxon>Bacillota</taxon>
        <taxon>Bacilli</taxon>
        <taxon>Bacillales</taxon>
        <taxon>Paenibacillaceae</taxon>
        <taxon>Paenibacillus</taxon>
    </lineage>
</organism>
<dbReference type="Pfam" id="PF05368">
    <property type="entry name" value="NmrA"/>
    <property type="match status" value="1"/>
</dbReference>
<dbReference type="CDD" id="cd05269">
    <property type="entry name" value="TMR_SDR_a"/>
    <property type="match status" value="1"/>
</dbReference>
<dbReference type="Proteomes" id="UP001241848">
    <property type="component" value="Unassembled WGS sequence"/>
</dbReference>
<dbReference type="Gene3D" id="3.40.50.720">
    <property type="entry name" value="NAD(P)-binding Rossmann-like Domain"/>
    <property type="match status" value="1"/>
</dbReference>
<evidence type="ECO:0000313" key="2">
    <source>
        <dbReference type="EMBL" id="MDP4096252.1"/>
    </source>
</evidence>
<dbReference type="InterPro" id="IPR052718">
    <property type="entry name" value="NmrA-type_oxidoreductase"/>
</dbReference>
<dbReference type="SUPFAM" id="SSF51735">
    <property type="entry name" value="NAD(P)-binding Rossmann-fold domains"/>
    <property type="match status" value="1"/>
</dbReference>
<gene>
    <name evidence="2" type="ORF">OIN60_05640</name>
</gene>
<comment type="caution">
    <text evidence="2">The sequence shown here is derived from an EMBL/GenBank/DDBJ whole genome shotgun (WGS) entry which is preliminary data.</text>
</comment>
<sequence>MKILVTGATGQLGSMVVETLLTKVAADSLAVSVRDPHKADDLAARGVEVRQGDFDDPASLDTAFAGIDRLLLISATDDNDTRIRQHKNAVSAAQRAGVGFIAYTSATNAAESPLFLAEVHRTTEQAIRETGIPYSFLRNNWYLENEMGVIQAALAGAPVTVSAGSGKVGWALREDYAAAAAAVLVGNGHENTVYELSGTLATYDDLAAVLSKALGREVPVQHVDDEAYGRIMAEVGVPQEALPIVIGIQSGIRAGALEVSSNDLETLLGRPAVSLDEAVSRLVNQLK</sequence>
<name>A0ABT9FPB0_9BACL</name>
<dbReference type="InterPro" id="IPR008030">
    <property type="entry name" value="NmrA-like"/>
</dbReference>
<evidence type="ECO:0000259" key="1">
    <source>
        <dbReference type="Pfam" id="PF05368"/>
    </source>
</evidence>
<keyword evidence="3" id="KW-1185">Reference proteome</keyword>
<dbReference type="PANTHER" id="PTHR47129">
    <property type="entry name" value="QUINONE OXIDOREDUCTASE 2"/>
    <property type="match status" value="1"/>
</dbReference>
<dbReference type="RefSeq" id="WP_305753873.1">
    <property type="nucleotide sequence ID" value="NZ_JAPCKK010000011.1"/>
</dbReference>
<proteinExistence type="predicted"/>
<protein>
    <submittedName>
        <fullName evidence="2">SDR family oxidoreductase</fullName>
    </submittedName>
</protein>
<feature type="domain" description="NmrA-like" evidence="1">
    <location>
        <begin position="2"/>
        <end position="237"/>
    </location>
</feature>
<evidence type="ECO:0000313" key="3">
    <source>
        <dbReference type="Proteomes" id="UP001241848"/>
    </source>
</evidence>
<dbReference type="PANTHER" id="PTHR47129:SF1">
    <property type="entry name" value="NMRA-LIKE DOMAIN-CONTAINING PROTEIN"/>
    <property type="match status" value="1"/>
</dbReference>
<reference evidence="2 3" key="1">
    <citation type="submission" date="2022-10" db="EMBL/GenBank/DDBJ databases">
        <title>Paenibacillus description and whole genome data of maize root bacterial community.</title>
        <authorList>
            <person name="Marton D."/>
            <person name="Farkas M."/>
            <person name="Cserhati M."/>
        </authorList>
    </citation>
    <scope>NUCLEOTIDE SEQUENCE [LARGE SCALE GENOMIC DNA]</scope>
    <source>
        <strain evidence="2 3">P96</strain>
    </source>
</reference>
<dbReference type="InterPro" id="IPR036291">
    <property type="entry name" value="NAD(P)-bd_dom_sf"/>
</dbReference>
<accession>A0ABT9FPB0</accession>
<dbReference type="EMBL" id="JAPCKK010000011">
    <property type="protein sequence ID" value="MDP4096252.1"/>
    <property type="molecule type" value="Genomic_DNA"/>
</dbReference>